<keyword evidence="1" id="KW-0596">Phosphopantetheine</keyword>
<dbReference type="InterPro" id="IPR042099">
    <property type="entry name" value="ANL_N_sf"/>
</dbReference>
<dbReference type="Gene3D" id="3.40.50.12780">
    <property type="entry name" value="N-terminal domain of ligase-like"/>
    <property type="match status" value="1"/>
</dbReference>
<dbReference type="SUPFAM" id="SSF56801">
    <property type="entry name" value="Acetyl-CoA synthetase-like"/>
    <property type="match status" value="1"/>
</dbReference>
<keyword evidence="7" id="KW-1185">Reference proteome</keyword>
<dbReference type="Proteomes" id="UP001431209">
    <property type="component" value="Unassembled WGS sequence"/>
</dbReference>
<proteinExistence type="predicted"/>
<dbReference type="InterPro" id="IPR020845">
    <property type="entry name" value="AMP-binding_CS"/>
</dbReference>
<dbReference type="AlphaFoldDB" id="A0AAW2ZJ70"/>
<feature type="domain" description="Carrier" evidence="5">
    <location>
        <begin position="574"/>
        <end position="653"/>
    </location>
</feature>
<evidence type="ECO:0000313" key="6">
    <source>
        <dbReference type="EMBL" id="KAL0488751.1"/>
    </source>
</evidence>
<dbReference type="Gene3D" id="1.10.1200.10">
    <property type="entry name" value="ACP-like"/>
    <property type="match status" value="1"/>
</dbReference>
<dbReference type="Gene3D" id="3.40.50.720">
    <property type="entry name" value="NAD(P)-binding Rossmann-like Domain"/>
    <property type="match status" value="1"/>
</dbReference>
<dbReference type="InterPro" id="IPR009081">
    <property type="entry name" value="PP-bd_ACP"/>
</dbReference>
<dbReference type="EMBL" id="JAOPGA020001473">
    <property type="protein sequence ID" value="KAL0488751.1"/>
    <property type="molecule type" value="Genomic_DNA"/>
</dbReference>
<organism evidence="6 7">
    <name type="scientific">Acrasis kona</name>
    <dbReference type="NCBI Taxonomy" id="1008807"/>
    <lineage>
        <taxon>Eukaryota</taxon>
        <taxon>Discoba</taxon>
        <taxon>Heterolobosea</taxon>
        <taxon>Tetramitia</taxon>
        <taxon>Eutetramitia</taxon>
        <taxon>Acrasidae</taxon>
        <taxon>Acrasis</taxon>
    </lineage>
</organism>
<evidence type="ECO:0000313" key="7">
    <source>
        <dbReference type="Proteomes" id="UP001431209"/>
    </source>
</evidence>
<accession>A0AAW2ZJ70</accession>
<evidence type="ECO:0000256" key="1">
    <source>
        <dbReference type="ARBA" id="ARBA00022450"/>
    </source>
</evidence>
<dbReference type="Pfam" id="PF00501">
    <property type="entry name" value="AMP-binding"/>
    <property type="match status" value="1"/>
</dbReference>
<name>A0AAW2ZJ70_9EUKA</name>
<dbReference type="InterPro" id="IPR010080">
    <property type="entry name" value="Thioester_reductase-like_dom"/>
</dbReference>
<dbReference type="CDD" id="cd05235">
    <property type="entry name" value="SDR_e1"/>
    <property type="match status" value="1"/>
</dbReference>
<dbReference type="SUPFAM" id="SSF47336">
    <property type="entry name" value="ACP-like"/>
    <property type="match status" value="1"/>
</dbReference>
<dbReference type="Pfam" id="PF00550">
    <property type="entry name" value="PP-binding"/>
    <property type="match status" value="1"/>
</dbReference>
<dbReference type="InterPro" id="IPR006162">
    <property type="entry name" value="Ppantetheine_attach_site"/>
</dbReference>
<gene>
    <name evidence="6" type="ORF">AKO1_015825</name>
</gene>
<evidence type="ECO:0000256" key="2">
    <source>
        <dbReference type="ARBA" id="ARBA00022553"/>
    </source>
</evidence>
<dbReference type="InterPro" id="IPR036736">
    <property type="entry name" value="ACP-like_sf"/>
</dbReference>
<dbReference type="GO" id="GO:0004467">
    <property type="term" value="F:long-chain fatty acid-CoA ligase activity"/>
    <property type="evidence" value="ECO:0007669"/>
    <property type="project" value="TreeGrafter"/>
</dbReference>
<dbReference type="InterPro" id="IPR036291">
    <property type="entry name" value="NAD(P)-bd_dom_sf"/>
</dbReference>
<reference evidence="6 7" key="1">
    <citation type="submission" date="2024-03" db="EMBL/GenBank/DDBJ databases">
        <title>The Acrasis kona genome and developmental transcriptomes reveal deep origins of eukaryotic multicellular pathways.</title>
        <authorList>
            <person name="Sheikh S."/>
            <person name="Fu C.-J."/>
            <person name="Brown M.W."/>
            <person name="Baldauf S.L."/>
        </authorList>
    </citation>
    <scope>NUCLEOTIDE SEQUENCE [LARGE SCALE GENOMIC DNA]</scope>
    <source>
        <strain evidence="6 7">ATCC MYA-3509</strain>
    </source>
</reference>
<sequence>MTNTITLPQAINDAFQKHGDAKLIGRKINKEYEYLTYKQVHQRVQYFRTGLVNLDAKIVGICCRNKVEWVIADLACLMQGIISVPYHYDSSKSDILHIINDSKIDTIVTEASLSELYTSVSNSCPSFKHLITLEKATAVAEDHKLQLHVFEEIEESGKNTKDQVQLYHDPNTRSLTSLMYTSGSTGKPKGVMMTQLGLLKYSGKGLFYDGKVNKDQEKLLMVSPLSHVAGRSTFITFMSNGDVVALYDGAIEKVFDEFPIVNPTQVAMTPQLFNVVYEDYEFDLQIAKEKNAEVNQEQILQKYSKVFGNNLRTIVCYGAKLSDKVLKFIKDCTGAKVIDGYGSTEASGVSANGIIGEGVDYKLVNVPEMGYLKTDKPLPRGELCVKSEAMFLGYLNNEEATKEAIDEEGYMRTGDIVELDEEKRSISIIDRKKNIFKLAQGKYVAPQGIEALMSLSSFVDSIYVYGTIEQSYLVAVVVPNWEHVDQFAKAKGITNVPKDDNERHVHFSKSDRLKKRILDEFTRIGKEHELHSFEVPKNLILEVEKFSHLDGRLTNTGKLSRFGCEKYYKSQLDGLYNNEQDKPKDEIGKMFSELFPGKIDYESALSDYGIDSLRAVRISNAIKKKFNVVIPTKILFNGHITFKDVISLIKNENYVDSNSQNQVDWLAQVELPKDLSVPESNLSKSDLLDLKTKKNILLTGANGFLGVYLLVELLQKSSANVHCLIRAHDDKSAMDRIKSSLKYFEVEWKSDYDERIKAIHGTFSHDNLDVDEDVYSWLCDNIDAIYHNGANVNWMLSYDQLKNDNVDGVVRLIRLATTRKLKPLHYISSIGAVTGLPGMKSEEEVHEEKEALYKRLDSINGYSSGKWVSEQIIKLARAQGVPITVFRPGMIGFGRRNGSTNVTDWVGRLLRGSIALGAYPKVDVDNLDEVPVDQVAEIIVAVSQLPEALEKYSYHVSNNNGNSIHLNHGFELIRKELYPDMKALSFDEWITKVSEEATGEKDDAIWPMIGLFSNGLPVRGDVDISNENLKQAIKSTGIELKKIDDELMVESVKFMKRQNIIKE</sequence>
<keyword evidence="2" id="KW-0597">Phosphoprotein</keyword>
<dbReference type="NCBIfam" id="TIGR01746">
    <property type="entry name" value="Thioester-redct"/>
    <property type="match status" value="1"/>
</dbReference>
<dbReference type="PROSITE" id="PS00012">
    <property type="entry name" value="PHOSPHOPANTETHEINE"/>
    <property type="match status" value="1"/>
</dbReference>
<dbReference type="GO" id="GO:0005524">
    <property type="term" value="F:ATP binding"/>
    <property type="evidence" value="ECO:0007669"/>
    <property type="project" value="UniProtKB-KW"/>
</dbReference>
<keyword evidence="4" id="KW-0067">ATP-binding</keyword>
<dbReference type="PROSITE" id="PS50075">
    <property type="entry name" value="CARRIER"/>
    <property type="match status" value="1"/>
</dbReference>
<evidence type="ECO:0000256" key="3">
    <source>
        <dbReference type="ARBA" id="ARBA00022741"/>
    </source>
</evidence>
<keyword evidence="3" id="KW-0547">Nucleotide-binding</keyword>
<dbReference type="SUPFAM" id="SSF51735">
    <property type="entry name" value="NAD(P)-binding Rossmann-fold domains"/>
    <property type="match status" value="1"/>
</dbReference>
<dbReference type="PROSITE" id="PS00455">
    <property type="entry name" value="AMP_BINDING"/>
    <property type="match status" value="1"/>
</dbReference>
<protein>
    <recommendedName>
        <fullName evidence="5">Carrier domain-containing protein</fullName>
    </recommendedName>
</protein>
<dbReference type="InterPro" id="IPR000873">
    <property type="entry name" value="AMP-dep_synth/lig_dom"/>
</dbReference>
<evidence type="ECO:0000256" key="4">
    <source>
        <dbReference type="ARBA" id="ARBA00022840"/>
    </source>
</evidence>
<dbReference type="PANTHER" id="PTHR43272:SF33">
    <property type="entry name" value="AMP-BINDING DOMAIN-CONTAINING PROTEIN-RELATED"/>
    <property type="match status" value="1"/>
</dbReference>
<dbReference type="GO" id="GO:0016020">
    <property type="term" value="C:membrane"/>
    <property type="evidence" value="ECO:0007669"/>
    <property type="project" value="TreeGrafter"/>
</dbReference>
<dbReference type="Pfam" id="PF07993">
    <property type="entry name" value="NAD_binding_4"/>
    <property type="match status" value="1"/>
</dbReference>
<dbReference type="InterPro" id="IPR013120">
    <property type="entry name" value="FAR_NAD-bd"/>
</dbReference>
<evidence type="ECO:0000259" key="5">
    <source>
        <dbReference type="PROSITE" id="PS50075"/>
    </source>
</evidence>
<comment type="caution">
    <text evidence="6">The sequence shown here is derived from an EMBL/GenBank/DDBJ whole genome shotgun (WGS) entry which is preliminary data.</text>
</comment>
<dbReference type="PANTHER" id="PTHR43272">
    <property type="entry name" value="LONG-CHAIN-FATTY-ACID--COA LIGASE"/>
    <property type="match status" value="1"/>
</dbReference>